<keyword evidence="1" id="KW-1133">Transmembrane helix</keyword>
<feature type="domain" description="Reverse transcriptase Ty1/copia-type" evidence="2">
    <location>
        <begin position="29"/>
        <end position="135"/>
    </location>
</feature>
<proteinExistence type="predicted"/>
<comment type="caution">
    <text evidence="3">The sequence shown here is derived from an EMBL/GenBank/DDBJ whole genome shotgun (WGS) entry which is preliminary data.</text>
</comment>
<dbReference type="Proteomes" id="UP000325315">
    <property type="component" value="Unassembled WGS sequence"/>
</dbReference>
<dbReference type="Pfam" id="PF07727">
    <property type="entry name" value="RVT_2"/>
    <property type="match status" value="1"/>
</dbReference>
<evidence type="ECO:0000313" key="4">
    <source>
        <dbReference type="Proteomes" id="UP000325315"/>
    </source>
</evidence>
<keyword evidence="1" id="KW-0472">Membrane</keyword>
<dbReference type="EMBL" id="SMMG02000004">
    <property type="protein sequence ID" value="KAA3477012.1"/>
    <property type="molecule type" value="Genomic_DNA"/>
</dbReference>
<dbReference type="OrthoDB" id="411615at2759"/>
<keyword evidence="4" id="KW-1185">Reference proteome</keyword>
<organism evidence="3 4">
    <name type="scientific">Gossypium australe</name>
    <dbReference type="NCBI Taxonomy" id="47621"/>
    <lineage>
        <taxon>Eukaryota</taxon>
        <taxon>Viridiplantae</taxon>
        <taxon>Streptophyta</taxon>
        <taxon>Embryophyta</taxon>
        <taxon>Tracheophyta</taxon>
        <taxon>Spermatophyta</taxon>
        <taxon>Magnoliopsida</taxon>
        <taxon>eudicotyledons</taxon>
        <taxon>Gunneridae</taxon>
        <taxon>Pentapetalae</taxon>
        <taxon>rosids</taxon>
        <taxon>malvids</taxon>
        <taxon>Malvales</taxon>
        <taxon>Malvaceae</taxon>
        <taxon>Malvoideae</taxon>
        <taxon>Gossypium</taxon>
    </lineage>
</organism>
<protein>
    <submittedName>
        <fullName evidence="3">Retrovirus-related Pol polyprotein from transposon TNT 1-94</fullName>
    </submittedName>
</protein>
<evidence type="ECO:0000259" key="2">
    <source>
        <dbReference type="Pfam" id="PF07727"/>
    </source>
</evidence>
<reference evidence="4" key="1">
    <citation type="journal article" date="2019" name="Plant Biotechnol. J.">
        <title>Genome sequencing of the Australian wild diploid species Gossypium australe highlights disease resistance and delayed gland morphogenesis.</title>
        <authorList>
            <person name="Cai Y."/>
            <person name="Cai X."/>
            <person name="Wang Q."/>
            <person name="Wang P."/>
            <person name="Zhang Y."/>
            <person name="Cai C."/>
            <person name="Xu Y."/>
            <person name="Wang K."/>
            <person name="Zhou Z."/>
            <person name="Wang C."/>
            <person name="Geng S."/>
            <person name="Li B."/>
            <person name="Dong Q."/>
            <person name="Hou Y."/>
            <person name="Wang H."/>
            <person name="Ai P."/>
            <person name="Liu Z."/>
            <person name="Yi F."/>
            <person name="Sun M."/>
            <person name="An G."/>
            <person name="Cheng J."/>
            <person name="Zhang Y."/>
            <person name="Shi Q."/>
            <person name="Xie Y."/>
            <person name="Shi X."/>
            <person name="Chang Y."/>
            <person name="Huang F."/>
            <person name="Chen Y."/>
            <person name="Hong S."/>
            <person name="Mi L."/>
            <person name="Sun Q."/>
            <person name="Zhang L."/>
            <person name="Zhou B."/>
            <person name="Peng R."/>
            <person name="Zhang X."/>
            <person name="Liu F."/>
        </authorList>
    </citation>
    <scope>NUCLEOTIDE SEQUENCE [LARGE SCALE GENOMIC DNA]</scope>
    <source>
        <strain evidence="4">cv. PA1801</strain>
    </source>
</reference>
<name>A0A5B6W836_9ROSI</name>
<dbReference type="InterPro" id="IPR013103">
    <property type="entry name" value="RVT_2"/>
</dbReference>
<keyword evidence="1" id="KW-0812">Transmembrane</keyword>
<accession>A0A5B6W836</accession>
<gene>
    <name evidence="3" type="ORF">EPI10_010933</name>
</gene>
<dbReference type="AlphaFoldDB" id="A0A5B6W836"/>
<evidence type="ECO:0000313" key="3">
    <source>
        <dbReference type="EMBL" id="KAA3477012.1"/>
    </source>
</evidence>
<evidence type="ECO:0000256" key="1">
    <source>
        <dbReference type="SAM" id="Phobius"/>
    </source>
</evidence>
<feature type="transmembrane region" description="Helical" evidence="1">
    <location>
        <begin position="20"/>
        <end position="40"/>
    </location>
</feature>
<sequence>MKLPPCFALDKPRMVCCSQVFVWVKIGSSLVIVLKGYGFLQSYFDYSLFIYSKGSVHINVLVYVDDLLISENNSVALKTFKGYLNSCFYMKDLGVLKYFWGIKFFGYIFFQRKYALDIILEMSILGAKPIGSPIEQHHSLTHATEAF</sequence>